<comment type="caution">
    <text evidence="3">The sequence shown here is derived from an EMBL/GenBank/DDBJ whole genome shotgun (WGS) entry which is preliminary data.</text>
</comment>
<dbReference type="RefSeq" id="WP_146115808.1">
    <property type="nucleotide sequence ID" value="NZ_PUIA01000085.1"/>
</dbReference>
<keyword evidence="2" id="KW-1133">Transmembrane helix</keyword>
<protein>
    <submittedName>
        <fullName evidence="3">Uncharacterized protein</fullName>
    </submittedName>
</protein>
<accession>A0A2S8EZ99</accession>
<feature type="transmembrane region" description="Helical" evidence="2">
    <location>
        <begin position="41"/>
        <end position="65"/>
    </location>
</feature>
<organism evidence="3 4">
    <name type="scientific">Blastopirellula marina</name>
    <dbReference type="NCBI Taxonomy" id="124"/>
    <lineage>
        <taxon>Bacteria</taxon>
        <taxon>Pseudomonadati</taxon>
        <taxon>Planctomycetota</taxon>
        <taxon>Planctomycetia</taxon>
        <taxon>Pirellulales</taxon>
        <taxon>Pirellulaceae</taxon>
        <taxon>Blastopirellula</taxon>
    </lineage>
</organism>
<keyword evidence="2" id="KW-0812">Transmembrane</keyword>
<dbReference type="EMBL" id="PUIA01000085">
    <property type="protein sequence ID" value="PQO25232.1"/>
    <property type="molecule type" value="Genomic_DNA"/>
</dbReference>
<feature type="region of interest" description="Disordered" evidence="1">
    <location>
        <begin position="1"/>
        <end position="32"/>
    </location>
</feature>
<dbReference type="OrthoDB" id="290157at2"/>
<dbReference type="Proteomes" id="UP000240009">
    <property type="component" value="Unassembled WGS sequence"/>
</dbReference>
<keyword evidence="2" id="KW-0472">Membrane</keyword>
<reference evidence="3 4" key="1">
    <citation type="submission" date="2018-02" db="EMBL/GenBank/DDBJ databases">
        <title>Comparative genomes isolates from brazilian mangrove.</title>
        <authorList>
            <person name="Araujo J.E."/>
            <person name="Taketani R.G."/>
            <person name="Silva M.C.P."/>
            <person name="Loureco M.V."/>
            <person name="Andreote F.D."/>
        </authorList>
    </citation>
    <scope>NUCLEOTIDE SEQUENCE [LARGE SCALE GENOMIC DNA]</scope>
    <source>
        <strain evidence="3 4">HEX-2 MGV</strain>
    </source>
</reference>
<evidence type="ECO:0000313" key="3">
    <source>
        <dbReference type="EMBL" id="PQO25232.1"/>
    </source>
</evidence>
<name>A0A2S8EZ99_9BACT</name>
<evidence type="ECO:0000313" key="4">
    <source>
        <dbReference type="Proteomes" id="UP000240009"/>
    </source>
</evidence>
<gene>
    <name evidence="3" type="ORF">C5Y96_25335</name>
</gene>
<evidence type="ECO:0000256" key="1">
    <source>
        <dbReference type="SAM" id="MobiDB-lite"/>
    </source>
</evidence>
<proteinExistence type="predicted"/>
<dbReference type="AlphaFoldDB" id="A0A2S8EZ99"/>
<evidence type="ECO:0000256" key="2">
    <source>
        <dbReference type="SAM" id="Phobius"/>
    </source>
</evidence>
<sequence>MTEITEDTPEQNLNDAAVETTEAAPPPVSEAPMYDDMNTPVIALVGFVSAAVTFICIIALQAAYLQFEKQQYEQKVFNVKLEVEDSIVSAQKAKLNDGYSWVNKETKTIGMPIEQAMKVVADKYESN</sequence>